<dbReference type="EMBL" id="JACHNC010000001">
    <property type="protein sequence ID" value="MBB4750438.1"/>
    <property type="molecule type" value="Genomic_DNA"/>
</dbReference>
<evidence type="ECO:0000256" key="8">
    <source>
        <dbReference type="ARBA" id="ARBA00022989"/>
    </source>
</evidence>
<keyword evidence="10 11" id="KW-0472">Membrane</keyword>
<keyword evidence="5 15" id="KW-0808">Transferase</keyword>
<dbReference type="PRINTS" id="PR00344">
    <property type="entry name" value="BCTRLSENSOR"/>
</dbReference>
<dbReference type="AlphaFoldDB" id="A0A7W7MHK9"/>
<evidence type="ECO:0000313" key="15">
    <source>
        <dbReference type="EMBL" id="MBB4750438.1"/>
    </source>
</evidence>
<dbReference type="Gene3D" id="6.10.340.10">
    <property type="match status" value="1"/>
</dbReference>
<dbReference type="Pfam" id="PF02518">
    <property type="entry name" value="HATPase_c"/>
    <property type="match status" value="1"/>
</dbReference>
<dbReference type="Pfam" id="PF00512">
    <property type="entry name" value="HisKA"/>
    <property type="match status" value="1"/>
</dbReference>
<feature type="domain" description="Histidine kinase" evidence="12">
    <location>
        <begin position="248"/>
        <end position="458"/>
    </location>
</feature>
<dbReference type="Gene3D" id="1.10.287.130">
    <property type="match status" value="1"/>
</dbReference>
<comment type="subcellular location">
    <subcellularLocation>
        <location evidence="2">Cell membrane</location>
    </subcellularLocation>
</comment>
<dbReference type="InterPro" id="IPR005467">
    <property type="entry name" value="His_kinase_dom"/>
</dbReference>
<dbReference type="SUPFAM" id="SSF47384">
    <property type="entry name" value="Homodimeric domain of signal transducing histidine kinase"/>
    <property type="match status" value="1"/>
</dbReference>
<evidence type="ECO:0000256" key="3">
    <source>
        <dbReference type="ARBA" id="ARBA00012438"/>
    </source>
</evidence>
<dbReference type="GO" id="GO:0005886">
    <property type="term" value="C:plasma membrane"/>
    <property type="evidence" value="ECO:0007669"/>
    <property type="project" value="UniProtKB-SubCell"/>
</dbReference>
<dbReference type="CDD" id="cd00075">
    <property type="entry name" value="HATPase"/>
    <property type="match status" value="1"/>
</dbReference>
<evidence type="ECO:0000256" key="1">
    <source>
        <dbReference type="ARBA" id="ARBA00000085"/>
    </source>
</evidence>
<evidence type="ECO:0000313" key="14">
    <source>
        <dbReference type="EMBL" id="GIE45303.1"/>
    </source>
</evidence>
<evidence type="ECO:0000313" key="16">
    <source>
        <dbReference type="Proteomes" id="UP000590511"/>
    </source>
</evidence>
<dbReference type="PROSITE" id="PS50109">
    <property type="entry name" value="HIS_KIN"/>
    <property type="match status" value="1"/>
</dbReference>
<comment type="catalytic activity">
    <reaction evidence="1">
        <text>ATP + protein L-histidine = ADP + protein N-phospho-L-histidine.</text>
        <dbReference type="EC" id="2.7.13.3"/>
    </reaction>
</comment>
<sequence>MSAHTPVADDRPSIASARPLRFSLVAGVTGLTAAALAITWLTAALALRAYLLERIDDRLAAAVALVREGAAPVPEQGPDSATPVTDYLIEFRRADGLTVRLDGGTPLPAEPLLDGADPAVPGPQTVRGAYRVRVVRGVNGTMLIGLPLAPVRDAVTRLATTAAFTAVTVLTLLTVLARWLVIRRLRPLEEIAAIAGAIADGDLDRRVGAPEPGSPAARTEVGRLSVAVDGMLTRIQTSMAVMRTFVADASHELRTPLTSISGYLQLIRGGAVDLAARPDVLGRLEEASSRMGVLVDGLLYLARLESEPPARREPVDLAVLVHDAVTHARAAEPDRPLTVRVIAPVTVAGDEGTLRRVLANLLGNVRAHTPPGTPAQITVSANGDRVRVTVADQGPGMTAEAAGRAFERFWRADAARTYAGGFGLGLAIVAEVVRAHGGVTGIDTGDGVAVWFELPAAATPGDRATVTRDAGSEGTR</sequence>
<dbReference type="CDD" id="cd00082">
    <property type="entry name" value="HisKA"/>
    <property type="match status" value="1"/>
</dbReference>
<dbReference type="EMBL" id="BOMP01000158">
    <property type="protein sequence ID" value="GIE45303.1"/>
    <property type="molecule type" value="Genomic_DNA"/>
</dbReference>
<dbReference type="PROSITE" id="PS50885">
    <property type="entry name" value="HAMP"/>
    <property type="match status" value="1"/>
</dbReference>
<dbReference type="Gene3D" id="3.30.565.10">
    <property type="entry name" value="Histidine kinase-like ATPase, C-terminal domain"/>
    <property type="match status" value="1"/>
</dbReference>
<evidence type="ECO:0000256" key="10">
    <source>
        <dbReference type="ARBA" id="ARBA00023136"/>
    </source>
</evidence>
<keyword evidence="7 15" id="KW-0418">Kinase</keyword>
<dbReference type="InterPro" id="IPR050428">
    <property type="entry name" value="TCS_sensor_his_kinase"/>
</dbReference>
<dbReference type="RefSeq" id="WP_188122612.1">
    <property type="nucleotide sequence ID" value="NZ_BOMP01000158.1"/>
</dbReference>
<feature type="transmembrane region" description="Helical" evidence="11">
    <location>
        <begin position="20"/>
        <end position="47"/>
    </location>
</feature>
<evidence type="ECO:0000256" key="11">
    <source>
        <dbReference type="SAM" id="Phobius"/>
    </source>
</evidence>
<evidence type="ECO:0000256" key="9">
    <source>
        <dbReference type="ARBA" id="ARBA00023012"/>
    </source>
</evidence>
<dbReference type="InterPro" id="IPR003594">
    <property type="entry name" value="HATPase_dom"/>
</dbReference>
<dbReference type="Proteomes" id="UP000631312">
    <property type="component" value="Unassembled WGS sequence"/>
</dbReference>
<dbReference type="InterPro" id="IPR036097">
    <property type="entry name" value="HisK_dim/P_sf"/>
</dbReference>
<dbReference type="PANTHER" id="PTHR45436:SF5">
    <property type="entry name" value="SENSOR HISTIDINE KINASE TRCS"/>
    <property type="match status" value="1"/>
</dbReference>
<evidence type="ECO:0000259" key="12">
    <source>
        <dbReference type="PROSITE" id="PS50109"/>
    </source>
</evidence>
<evidence type="ECO:0000256" key="2">
    <source>
        <dbReference type="ARBA" id="ARBA00004236"/>
    </source>
</evidence>
<keyword evidence="4" id="KW-0597">Phosphoprotein</keyword>
<keyword evidence="17" id="KW-1185">Reference proteome</keyword>
<dbReference type="SUPFAM" id="SSF55874">
    <property type="entry name" value="ATPase domain of HSP90 chaperone/DNA topoisomerase II/histidine kinase"/>
    <property type="match status" value="1"/>
</dbReference>
<keyword evidence="8 11" id="KW-1133">Transmembrane helix</keyword>
<dbReference type="FunFam" id="1.10.287.130:FF:000001">
    <property type="entry name" value="Two-component sensor histidine kinase"/>
    <property type="match status" value="1"/>
</dbReference>
<dbReference type="SMART" id="SM00387">
    <property type="entry name" value="HATPase_c"/>
    <property type="match status" value="1"/>
</dbReference>
<gene>
    <name evidence="14" type="ORF">Alo02nite_82010</name>
    <name evidence="15" type="ORF">BJ964_004599</name>
</gene>
<keyword evidence="9" id="KW-0902">Two-component regulatory system</keyword>
<dbReference type="InterPro" id="IPR004358">
    <property type="entry name" value="Sig_transdc_His_kin-like_C"/>
</dbReference>
<dbReference type="InterPro" id="IPR036890">
    <property type="entry name" value="HATPase_C_sf"/>
</dbReference>
<comment type="caution">
    <text evidence="15">The sequence shown here is derived from an EMBL/GenBank/DDBJ whole genome shotgun (WGS) entry which is preliminary data.</text>
</comment>
<protein>
    <recommendedName>
        <fullName evidence="3">histidine kinase</fullName>
        <ecNumber evidence="3">2.7.13.3</ecNumber>
    </recommendedName>
</protein>
<dbReference type="InterPro" id="IPR003660">
    <property type="entry name" value="HAMP_dom"/>
</dbReference>
<evidence type="ECO:0000256" key="7">
    <source>
        <dbReference type="ARBA" id="ARBA00022777"/>
    </source>
</evidence>
<keyword evidence="6 11" id="KW-0812">Transmembrane</keyword>
<feature type="domain" description="HAMP" evidence="13">
    <location>
        <begin position="182"/>
        <end position="240"/>
    </location>
</feature>
<dbReference type="PANTHER" id="PTHR45436">
    <property type="entry name" value="SENSOR HISTIDINE KINASE YKOH"/>
    <property type="match status" value="1"/>
</dbReference>
<dbReference type="SMART" id="SM00304">
    <property type="entry name" value="HAMP"/>
    <property type="match status" value="1"/>
</dbReference>
<evidence type="ECO:0000256" key="5">
    <source>
        <dbReference type="ARBA" id="ARBA00022679"/>
    </source>
</evidence>
<dbReference type="InterPro" id="IPR003661">
    <property type="entry name" value="HisK_dim/P_dom"/>
</dbReference>
<reference evidence="14 17" key="2">
    <citation type="submission" date="2021-01" db="EMBL/GenBank/DDBJ databases">
        <title>Whole genome shotgun sequence of Actinoplanes lobatus NBRC 12513.</title>
        <authorList>
            <person name="Komaki H."/>
            <person name="Tamura T."/>
        </authorList>
    </citation>
    <scope>NUCLEOTIDE SEQUENCE [LARGE SCALE GENOMIC DNA]</scope>
    <source>
        <strain evidence="14 17">NBRC 12513</strain>
    </source>
</reference>
<dbReference type="SMART" id="SM00388">
    <property type="entry name" value="HisKA"/>
    <property type="match status" value="1"/>
</dbReference>
<proteinExistence type="predicted"/>
<evidence type="ECO:0000256" key="4">
    <source>
        <dbReference type="ARBA" id="ARBA00022553"/>
    </source>
</evidence>
<evidence type="ECO:0000256" key="6">
    <source>
        <dbReference type="ARBA" id="ARBA00022692"/>
    </source>
</evidence>
<organism evidence="15 16">
    <name type="scientific">Actinoplanes lobatus</name>
    <dbReference type="NCBI Taxonomy" id="113568"/>
    <lineage>
        <taxon>Bacteria</taxon>
        <taxon>Bacillati</taxon>
        <taxon>Actinomycetota</taxon>
        <taxon>Actinomycetes</taxon>
        <taxon>Micromonosporales</taxon>
        <taxon>Micromonosporaceae</taxon>
        <taxon>Actinoplanes</taxon>
    </lineage>
</organism>
<evidence type="ECO:0000259" key="13">
    <source>
        <dbReference type="PROSITE" id="PS50885"/>
    </source>
</evidence>
<reference evidence="15 16" key="1">
    <citation type="submission" date="2020-08" db="EMBL/GenBank/DDBJ databases">
        <title>Sequencing the genomes of 1000 actinobacteria strains.</title>
        <authorList>
            <person name="Klenk H.-P."/>
        </authorList>
    </citation>
    <scope>NUCLEOTIDE SEQUENCE [LARGE SCALE GENOMIC DNA]</scope>
    <source>
        <strain evidence="15 16">DSM 43150</strain>
    </source>
</reference>
<name>A0A7W7MHK9_9ACTN</name>
<feature type="transmembrane region" description="Helical" evidence="11">
    <location>
        <begin position="158"/>
        <end position="181"/>
    </location>
</feature>
<accession>A0A7W7MHK9</accession>
<dbReference type="GO" id="GO:0000155">
    <property type="term" value="F:phosphorelay sensor kinase activity"/>
    <property type="evidence" value="ECO:0007669"/>
    <property type="project" value="InterPro"/>
</dbReference>
<dbReference type="Proteomes" id="UP000590511">
    <property type="component" value="Unassembled WGS sequence"/>
</dbReference>
<evidence type="ECO:0000313" key="17">
    <source>
        <dbReference type="Proteomes" id="UP000631312"/>
    </source>
</evidence>
<dbReference type="Pfam" id="PF00672">
    <property type="entry name" value="HAMP"/>
    <property type="match status" value="1"/>
</dbReference>
<dbReference type="EC" id="2.7.13.3" evidence="3"/>